<dbReference type="Pfam" id="PF00356">
    <property type="entry name" value="LacI"/>
    <property type="match status" value="1"/>
</dbReference>
<dbReference type="InterPro" id="IPR046335">
    <property type="entry name" value="LacI/GalR-like_sensor"/>
</dbReference>
<sequence>MTPASRRVTQRDIARLAGVSQATVSLVLNNRADTEVRIAPETRERVLRAIQETGYVADPVARRLVSRFNRIIGVFTYEPAFPSGSRDFFHPFLVGIEECAERVGCDLLLFTSAPVVDGRRRIFHQDNRLRLADGCLLLGRELDATELRRLNDDGFPFVAVGRRDDAGGPVPYVGADYADAVRQLVRRAHGYGHRRMAYLRMGMAAESAADRRQGFADEIGSAGSGIEVGTDGRTVDELLDQVLAADATVVFVEDFAVMVELERAARRRGLAVPGDLSILALGDPTVPVPSDVAFTGFLIPREEMGRQAVEVLVAMVNGGPAGGGTGVGGPAGGSTGVGGPAGGSPDGSGVQQRLLPCELVEGSTLGAPDRTVGRS</sequence>
<dbReference type="InterPro" id="IPR000843">
    <property type="entry name" value="HTH_LacI"/>
</dbReference>
<accession>A0A7W7STB9</accession>
<comment type="caution">
    <text evidence="7">The sequence shown here is derived from an EMBL/GenBank/DDBJ whole genome shotgun (WGS) entry which is preliminary data.</text>
</comment>
<dbReference type="EMBL" id="JACHJW010000001">
    <property type="protein sequence ID" value="MBB4960191.1"/>
    <property type="molecule type" value="Genomic_DNA"/>
</dbReference>
<dbReference type="InterPro" id="IPR028082">
    <property type="entry name" value="Peripla_BP_I"/>
</dbReference>
<dbReference type="GO" id="GO:0003700">
    <property type="term" value="F:DNA-binding transcription factor activity"/>
    <property type="evidence" value="ECO:0007669"/>
    <property type="project" value="TreeGrafter"/>
</dbReference>
<dbReference type="Gene3D" id="1.10.260.40">
    <property type="entry name" value="lambda repressor-like DNA-binding domains"/>
    <property type="match status" value="1"/>
</dbReference>
<keyword evidence="8" id="KW-1185">Reference proteome</keyword>
<evidence type="ECO:0000256" key="5">
    <source>
        <dbReference type="SAM" id="MobiDB-lite"/>
    </source>
</evidence>
<evidence type="ECO:0000313" key="8">
    <source>
        <dbReference type="Proteomes" id="UP000578819"/>
    </source>
</evidence>
<dbReference type="SMART" id="SM00354">
    <property type="entry name" value="HTH_LACI"/>
    <property type="match status" value="1"/>
</dbReference>
<keyword evidence="1" id="KW-0678">Repressor</keyword>
<dbReference type="AlphaFoldDB" id="A0A7W7STB9"/>
<feature type="domain" description="HTH lacI-type" evidence="6">
    <location>
        <begin position="8"/>
        <end position="66"/>
    </location>
</feature>
<reference evidence="7 8" key="1">
    <citation type="submission" date="2020-08" db="EMBL/GenBank/DDBJ databases">
        <title>Sequencing the genomes of 1000 actinobacteria strains.</title>
        <authorList>
            <person name="Klenk H.-P."/>
        </authorList>
    </citation>
    <scope>NUCLEOTIDE SEQUENCE [LARGE SCALE GENOMIC DNA]</scope>
    <source>
        <strain evidence="7 8">DSM 45886</strain>
    </source>
</reference>
<dbReference type="Pfam" id="PF13377">
    <property type="entry name" value="Peripla_BP_3"/>
    <property type="match status" value="1"/>
</dbReference>
<keyword evidence="3 7" id="KW-0238">DNA-binding</keyword>
<evidence type="ECO:0000256" key="3">
    <source>
        <dbReference type="ARBA" id="ARBA00023125"/>
    </source>
</evidence>
<dbReference type="CDD" id="cd06267">
    <property type="entry name" value="PBP1_LacI_sugar_binding-like"/>
    <property type="match status" value="1"/>
</dbReference>
<evidence type="ECO:0000256" key="2">
    <source>
        <dbReference type="ARBA" id="ARBA00023015"/>
    </source>
</evidence>
<dbReference type="SUPFAM" id="SSF53822">
    <property type="entry name" value="Periplasmic binding protein-like I"/>
    <property type="match status" value="1"/>
</dbReference>
<evidence type="ECO:0000259" key="6">
    <source>
        <dbReference type="PROSITE" id="PS50932"/>
    </source>
</evidence>
<dbReference type="Proteomes" id="UP000578819">
    <property type="component" value="Unassembled WGS sequence"/>
</dbReference>
<proteinExistence type="predicted"/>
<dbReference type="RefSeq" id="WP_184536006.1">
    <property type="nucleotide sequence ID" value="NZ_JACHJW010000001.1"/>
</dbReference>
<dbReference type="PROSITE" id="PS50932">
    <property type="entry name" value="HTH_LACI_2"/>
    <property type="match status" value="1"/>
</dbReference>
<name>A0A7W7STB9_9ACTN</name>
<feature type="region of interest" description="Disordered" evidence="5">
    <location>
        <begin position="324"/>
        <end position="353"/>
    </location>
</feature>
<dbReference type="InterPro" id="IPR010982">
    <property type="entry name" value="Lambda_DNA-bd_dom_sf"/>
</dbReference>
<keyword evidence="2" id="KW-0805">Transcription regulation</keyword>
<evidence type="ECO:0000256" key="4">
    <source>
        <dbReference type="ARBA" id="ARBA00023163"/>
    </source>
</evidence>
<protein>
    <submittedName>
        <fullName evidence="7">DNA-binding LacI/PurR family transcriptional regulator</fullName>
    </submittedName>
</protein>
<dbReference type="CDD" id="cd01392">
    <property type="entry name" value="HTH_LacI"/>
    <property type="match status" value="1"/>
</dbReference>
<organism evidence="7 8">
    <name type="scientific">Micromonospora polyrhachis</name>
    <dbReference type="NCBI Taxonomy" id="1282883"/>
    <lineage>
        <taxon>Bacteria</taxon>
        <taxon>Bacillati</taxon>
        <taxon>Actinomycetota</taxon>
        <taxon>Actinomycetes</taxon>
        <taxon>Micromonosporales</taxon>
        <taxon>Micromonosporaceae</taxon>
        <taxon>Micromonospora</taxon>
    </lineage>
</organism>
<keyword evidence="4" id="KW-0804">Transcription</keyword>
<dbReference type="PANTHER" id="PTHR30146:SF148">
    <property type="entry name" value="HTH-TYPE TRANSCRIPTIONAL REPRESSOR PURR-RELATED"/>
    <property type="match status" value="1"/>
</dbReference>
<feature type="compositionally biased region" description="Gly residues" evidence="5">
    <location>
        <begin position="324"/>
        <end position="346"/>
    </location>
</feature>
<dbReference type="GO" id="GO:0000976">
    <property type="term" value="F:transcription cis-regulatory region binding"/>
    <property type="evidence" value="ECO:0007669"/>
    <property type="project" value="TreeGrafter"/>
</dbReference>
<dbReference type="PANTHER" id="PTHR30146">
    <property type="entry name" value="LACI-RELATED TRANSCRIPTIONAL REPRESSOR"/>
    <property type="match status" value="1"/>
</dbReference>
<dbReference type="Gene3D" id="3.40.50.2300">
    <property type="match status" value="2"/>
</dbReference>
<gene>
    <name evidence="7" type="ORF">FHR38_003924</name>
</gene>
<dbReference type="SUPFAM" id="SSF47413">
    <property type="entry name" value="lambda repressor-like DNA-binding domains"/>
    <property type="match status" value="1"/>
</dbReference>
<evidence type="ECO:0000313" key="7">
    <source>
        <dbReference type="EMBL" id="MBB4960191.1"/>
    </source>
</evidence>
<evidence type="ECO:0000256" key="1">
    <source>
        <dbReference type="ARBA" id="ARBA00022491"/>
    </source>
</evidence>